<protein>
    <submittedName>
        <fullName evidence="1">ABC transporter substrate-binding protein</fullName>
    </submittedName>
</protein>
<comment type="caution">
    <text evidence="1">The sequence shown here is derived from an EMBL/GenBank/DDBJ whole genome shotgun (WGS) entry which is preliminary data.</text>
</comment>
<dbReference type="Proteomes" id="UP000718564">
    <property type="component" value="Unassembled WGS sequence"/>
</dbReference>
<accession>A0ABX1PDN2</accession>
<dbReference type="Gene3D" id="3.40.190.10">
    <property type="entry name" value="Periplasmic binding protein-like II"/>
    <property type="match status" value="1"/>
</dbReference>
<gene>
    <name evidence="1" type="ORF">DP116_25165</name>
</gene>
<dbReference type="Gene3D" id="3.10.105.10">
    <property type="entry name" value="Dipeptide-binding Protein, Domain 3"/>
    <property type="match status" value="1"/>
</dbReference>
<evidence type="ECO:0000313" key="2">
    <source>
        <dbReference type="Proteomes" id="UP000718564"/>
    </source>
</evidence>
<dbReference type="SUPFAM" id="SSF53850">
    <property type="entry name" value="Periplasmic binding protein-like II"/>
    <property type="match status" value="1"/>
</dbReference>
<feature type="non-terminal residue" evidence="1">
    <location>
        <position position="155"/>
    </location>
</feature>
<dbReference type="EMBL" id="QMEB01000276">
    <property type="protein sequence ID" value="NMG22560.1"/>
    <property type="molecule type" value="Genomic_DNA"/>
</dbReference>
<name>A0ABX1PDN2_9CYAN</name>
<sequence length="155" mass="16616">MHGERAAMAIARFVADRADLVLGGRFTDWPLLGMAGIQESALRIDPAAGLFGFAITRREGFLSTAAGRQAVAMAINRPSLLATWRSDWAPAETILPEALDSARPPARPDWAGLNQDIRLALARTRVQSWAADNGAPVVRIHVPPGSGGTLLWARV</sequence>
<keyword evidence="2" id="KW-1185">Reference proteome</keyword>
<proteinExistence type="predicted"/>
<evidence type="ECO:0000313" key="1">
    <source>
        <dbReference type="EMBL" id="NMG22560.1"/>
    </source>
</evidence>
<organism evidence="1 2">
    <name type="scientific">Brasilonema bromeliae SPC951</name>
    <dbReference type="NCBI Taxonomy" id="385972"/>
    <lineage>
        <taxon>Bacteria</taxon>
        <taxon>Bacillati</taxon>
        <taxon>Cyanobacteriota</taxon>
        <taxon>Cyanophyceae</taxon>
        <taxon>Nostocales</taxon>
        <taxon>Scytonemataceae</taxon>
        <taxon>Brasilonema</taxon>
        <taxon>Bromeliae group (in: Brasilonema)</taxon>
    </lineage>
</organism>
<reference evidence="1 2" key="1">
    <citation type="submission" date="2018-06" db="EMBL/GenBank/DDBJ databases">
        <title>Comparative genomics of Brasilonema spp. strains.</title>
        <authorList>
            <person name="Alvarenga D.O."/>
            <person name="Fiore M.F."/>
            <person name="Varani A.M."/>
        </authorList>
    </citation>
    <scope>NUCLEOTIDE SEQUENCE [LARGE SCALE GENOMIC DNA]</scope>
    <source>
        <strain evidence="1 2">SPC951</strain>
    </source>
</reference>